<dbReference type="PROSITE" id="PS50110">
    <property type="entry name" value="RESPONSE_REGULATORY"/>
    <property type="match status" value="1"/>
</dbReference>
<feature type="domain" description="OmpR/PhoB-type" evidence="9">
    <location>
        <begin position="181"/>
        <end position="282"/>
    </location>
</feature>
<evidence type="ECO:0000313" key="10">
    <source>
        <dbReference type="EMBL" id="MBC2958968.1"/>
    </source>
</evidence>
<dbReference type="EMBL" id="JACMYC010000001">
    <property type="protein sequence ID" value="MBC2958968.1"/>
    <property type="molecule type" value="Genomic_DNA"/>
</dbReference>
<keyword evidence="3 6" id="KW-0238">DNA-binding</keyword>
<dbReference type="Gene3D" id="1.10.10.10">
    <property type="entry name" value="Winged helix-like DNA-binding domain superfamily/Winged helix DNA-binding domain"/>
    <property type="match status" value="1"/>
</dbReference>
<evidence type="ECO:0000259" key="9">
    <source>
        <dbReference type="PROSITE" id="PS51755"/>
    </source>
</evidence>
<dbReference type="CDD" id="cd00383">
    <property type="entry name" value="trans_reg_C"/>
    <property type="match status" value="1"/>
</dbReference>
<evidence type="ECO:0000259" key="8">
    <source>
        <dbReference type="PROSITE" id="PS50110"/>
    </source>
</evidence>
<evidence type="ECO:0000256" key="2">
    <source>
        <dbReference type="ARBA" id="ARBA00023015"/>
    </source>
</evidence>
<keyword evidence="4" id="KW-0804">Transcription</keyword>
<dbReference type="InterPro" id="IPR001789">
    <property type="entry name" value="Sig_transdc_resp-reg_receiver"/>
</dbReference>
<dbReference type="PROSITE" id="PS51755">
    <property type="entry name" value="OMPR_PHOB"/>
    <property type="match status" value="1"/>
</dbReference>
<dbReference type="SMART" id="SM00862">
    <property type="entry name" value="Trans_reg_C"/>
    <property type="match status" value="1"/>
</dbReference>
<accession>A0ABR6U461</accession>
<keyword evidence="11" id="KW-1185">Reference proteome</keyword>
<protein>
    <submittedName>
        <fullName evidence="10">Response regulator transcription factor</fullName>
    </submittedName>
</protein>
<evidence type="ECO:0000256" key="5">
    <source>
        <dbReference type="PROSITE-ProRule" id="PRU00169"/>
    </source>
</evidence>
<evidence type="ECO:0000313" key="11">
    <source>
        <dbReference type="Proteomes" id="UP000604001"/>
    </source>
</evidence>
<dbReference type="SMART" id="SM00448">
    <property type="entry name" value="REC"/>
    <property type="match status" value="1"/>
</dbReference>
<feature type="compositionally biased region" description="Basic and acidic residues" evidence="7">
    <location>
        <begin position="18"/>
        <end position="30"/>
    </location>
</feature>
<evidence type="ECO:0000256" key="4">
    <source>
        <dbReference type="ARBA" id="ARBA00023163"/>
    </source>
</evidence>
<dbReference type="InterPro" id="IPR039420">
    <property type="entry name" value="WalR-like"/>
</dbReference>
<dbReference type="PANTHER" id="PTHR48111:SF4">
    <property type="entry name" value="DNA-BINDING DUAL TRANSCRIPTIONAL REGULATOR OMPR"/>
    <property type="match status" value="1"/>
</dbReference>
<dbReference type="Gene3D" id="3.40.50.2300">
    <property type="match status" value="1"/>
</dbReference>
<comment type="caution">
    <text evidence="10">The sequence shown here is derived from an EMBL/GenBank/DDBJ whole genome shotgun (WGS) entry which is preliminary data.</text>
</comment>
<dbReference type="Proteomes" id="UP000604001">
    <property type="component" value="Unassembled WGS sequence"/>
</dbReference>
<reference evidence="10 11" key="1">
    <citation type="submission" date="2020-08" db="EMBL/GenBank/DDBJ databases">
        <title>novel species in genus Nocardioides.</title>
        <authorList>
            <person name="Zhang G."/>
        </authorList>
    </citation>
    <scope>NUCLEOTIDE SEQUENCE [LARGE SCALE GENOMIC DNA]</scope>
    <source>
        <strain evidence="10 11">SC8A-24</strain>
    </source>
</reference>
<dbReference type="SUPFAM" id="SSF46894">
    <property type="entry name" value="C-terminal effector domain of the bipartite response regulators"/>
    <property type="match status" value="1"/>
</dbReference>
<dbReference type="SUPFAM" id="SSF52172">
    <property type="entry name" value="CheY-like"/>
    <property type="match status" value="1"/>
</dbReference>
<dbReference type="InterPro" id="IPR011006">
    <property type="entry name" value="CheY-like_superfamily"/>
</dbReference>
<sequence length="284" mass="30845">MVLHPSAPVVPEPPCRARRADTPRRSDTKRLRPRARVARVEQVVGQRALVVDDDTDIRELVQVLLEGMGLQVSAAASGAAALDMAQRESPDLITLDLTLPDMDGRDVCREIRAFSDAYIIMITGRDSEIDRLVGLEVGADDYLAKPFSPKELRARSAALLRRPRASTTGTTPAEGARSAPAPDLDAGGGLVLVPVDHVALLDGQPLPLTPAELALLTAFAAQPGRTWDRGDLVREVWQGEFIESDFLVDVHVANLRRKLRKAGGRHREWIRTVGGVGYTFASAD</sequence>
<feature type="region of interest" description="Disordered" evidence="7">
    <location>
        <begin position="158"/>
        <end position="182"/>
    </location>
</feature>
<evidence type="ECO:0000256" key="7">
    <source>
        <dbReference type="SAM" id="MobiDB-lite"/>
    </source>
</evidence>
<evidence type="ECO:0000256" key="3">
    <source>
        <dbReference type="ARBA" id="ARBA00023125"/>
    </source>
</evidence>
<evidence type="ECO:0000256" key="6">
    <source>
        <dbReference type="PROSITE-ProRule" id="PRU01091"/>
    </source>
</evidence>
<dbReference type="InterPro" id="IPR001867">
    <property type="entry name" value="OmpR/PhoB-type_DNA-bd"/>
</dbReference>
<dbReference type="InterPro" id="IPR036388">
    <property type="entry name" value="WH-like_DNA-bd_sf"/>
</dbReference>
<name>A0ABR6U461_9ACTN</name>
<keyword evidence="1 5" id="KW-0597">Phosphoprotein</keyword>
<feature type="domain" description="Response regulatory" evidence="8">
    <location>
        <begin position="47"/>
        <end position="160"/>
    </location>
</feature>
<dbReference type="InterPro" id="IPR016032">
    <property type="entry name" value="Sig_transdc_resp-reg_C-effctor"/>
</dbReference>
<feature type="modified residue" description="4-aspartylphosphate" evidence="5">
    <location>
        <position position="96"/>
    </location>
</feature>
<feature type="DNA-binding region" description="OmpR/PhoB-type" evidence="6">
    <location>
        <begin position="181"/>
        <end position="282"/>
    </location>
</feature>
<organism evidence="10 11">
    <name type="scientific">Nocardioides deserti</name>
    <dbReference type="NCBI Taxonomy" id="1588644"/>
    <lineage>
        <taxon>Bacteria</taxon>
        <taxon>Bacillati</taxon>
        <taxon>Actinomycetota</taxon>
        <taxon>Actinomycetes</taxon>
        <taxon>Propionibacteriales</taxon>
        <taxon>Nocardioidaceae</taxon>
        <taxon>Nocardioides</taxon>
    </lineage>
</organism>
<dbReference type="Pfam" id="PF00072">
    <property type="entry name" value="Response_reg"/>
    <property type="match status" value="1"/>
</dbReference>
<proteinExistence type="predicted"/>
<evidence type="ECO:0000256" key="1">
    <source>
        <dbReference type="ARBA" id="ARBA00022553"/>
    </source>
</evidence>
<keyword evidence="2" id="KW-0805">Transcription regulation</keyword>
<dbReference type="PANTHER" id="PTHR48111">
    <property type="entry name" value="REGULATOR OF RPOS"/>
    <property type="match status" value="1"/>
</dbReference>
<dbReference type="Pfam" id="PF00486">
    <property type="entry name" value="Trans_reg_C"/>
    <property type="match status" value="1"/>
</dbReference>
<gene>
    <name evidence="10" type="ORF">H7344_01505</name>
</gene>
<dbReference type="Gene3D" id="6.10.250.690">
    <property type="match status" value="1"/>
</dbReference>
<feature type="region of interest" description="Disordered" evidence="7">
    <location>
        <begin position="1"/>
        <end position="31"/>
    </location>
</feature>